<comment type="caution">
    <text evidence="1">The sequence shown here is derived from an EMBL/GenBank/DDBJ whole genome shotgun (WGS) entry which is preliminary data.</text>
</comment>
<dbReference type="Proteomes" id="UP001447188">
    <property type="component" value="Unassembled WGS sequence"/>
</dbReference>
<gene>
    <name evidence="1" type="ORF">Q9L58_009956</name>
</gene>
<keyword evidence="2" id="KW-1185">Reference proteome</keyword>
<name>A0ABR3G6H7_9PEZI</name>
<evidence type="ECO:0000313" key="1">
    <source>
        <dbReference type="EMBL" id="KAL0631181.1"/>
    </source>
</evidence>
<dbReference type="EMBL" id="JBBBZM010000285">
    <property type="protein sequence ID" value="KAL0631181.1"/>
    <property type="molecule type" value="Genomic_DNA"/>
</dbReference>
<protein>
    <submittedName>
        <fullName evidence="1">Uncharacterized protein</fullName>
    </submittedName>
</protein>
<proteinExistence type="predicted"/>
<organism evidence="1 2">
    <name type="scientific">Discina gigas</name>
    <dbReference type="NCBI Taxonomy" id="1032678"/>
    <lineage>
        <taxon>Eukaryota</taxon>
        <taxon>Fungi</taxon>
        <taxon>Dikarya</taxon>
        <taxon>Ascomycota</taxon>
        <taxon>Pezizomycotina</taxon>
        <taxon>Pezizomycetes</taxon>
        <taxon>Pezizales</taxon>
        <taxon>Discinaceae</taxon>
        <taxon>Discina</taxon>
    </lineage>
</organism>
<evidence type="ECO:0000313" key="2">
    <source>
        <dbReference type="Proteomes" id="UP001447188"/>
    </source>
</evidence>
<accession>A0ABR3G6H7</accession>
<feature type="non-terminal residue" evidence="1">
    <location>
        <position position="57"/>
    </location>
</feature>
<sequence length="57" mass="6469">MANNRLNAAQKAVFDRTTTRFTSPTRLLNSLNTVAGHEINTPTHANLWILYDRISKN</sequence>
<reference evidence="1 2" key="1">
    <citation type="submission" date="2024-02" db="EMBL/GenBank/DDBJ databases">
        <title>Discinaceae phylogenomics.</title>
        <authorList>
            <person name="Dirks A.C."/>
            <person name="James T.Y."/>
        </authorList>
    </citation>
    <scope>NUCLEOTIDE SEQUENCE [LARGE SCALE GENOMIC DNA]</scope>
    <source>
        <strain evidence="1 2">ACD0624</strain>
    </source>
</reference>